<evidence type="ECO:0000313" key="2">
    <source>
        <dbReference type="Proteomes" id="UP000193083"/>
    </source>
</evidence>
<name>A0A1X7NQG3_9HYPH</name>
<dbReference type="EMBL" id="FXBL01000004">
    <property type="protein sequence ID" value="SMH39381.1"/>
    <property type="molecule type" value="Genomic_DNA"/>
</dbReference>
<gene>
    <name evidence="1" type="ORF">SAMN02982922_2166</name>
</gene>
<reference evidence="1 2" key="1">
    <citation type="submission" date="2017-04" db="EMBL/GenBank/DDBJ databases">
        <authorList>
            <person name="Afonso C.L."/>
            <person name="Miller P.J."/>
            <person name="Scott M.A."/>
            <person name="Spackman E."/>
            <person name="Goraichik I."/>
            <person name="Dimitrov K.M."/>
            <person name="Suarez D.L."/>
            <person name="Swayne D.E."/>
        </authorList>
    </citation>
    <scope>NUCLEOTIDE SEQUENCE [LARGE SCALE GENOMIC DNA]</scope>
    <source>
        <strain evidence="1 2">B5P</strain>
    </source>
</reference>
<sequence>MTIKVDITPEMQRRVSDIAQKSGRSETQVIVDALEHGHSLDWQESFLAKIRHGIAAADRGDFATEAEIDRVRQKYRPS</sequence>
<dbReference type="Proteomes" id="UP000193083">
    <property type="component" value="Unassembled WGS sequence"/>
</dbReference>
<organism evidence="1 2">
    <name type="scientific">Mesorhizobium australicum</name>
    <dbReference type="NCBI Taxonomy" id="536018"/>
    <lineage>
        <taxon>Bacteria</taxon>
        <taxon>Pseudomonadati</taxon>
        <taxon>Pseudomonadota</taxon>
        <taxon>Alphaproteobacteria</taxon>
        <taxon>Hyphomicrobiales</taxon>
        <taxon>Phyllobacteriaceae</taxon>
        <taxon>Mesorhizobium</taxon>
    </lineage>
</organism>
<dbReference type="OrthoDB" id="9812023at2"/>
<dbReference type="AlphaFoldDB" id="A0A1X7NQG3"/>
<dbReference type="RefSeq" id="WP_085464173.1">
    <property type="nucleotide sequence ID" value="NZ_FXBL01000004.1"/>
</dbReference>
<proteinExistence type="predicted"/>
<evidence type="ECO:0000313" key="1">
    <source>
        <dbReference type="EMBL" id="SMH39381.1"/>
    </source>
</evidence>
<protein>
    <submittedName>
        <fullName evidence="1">Predicted transcriptional regulator</fullName>
    </submittedName>
</protein>
<accession>A0A1X7NQG3</accession>
<keyword evidence="2" id="KW-1185">Reference proteome</keyword>